<keyword evidence="2" id="KW-1003">Cell membrane</keyword>
<sequence>MVSLTQVLGLALACGLLIAVPGPSVLFVIGRALSHGRRTVLASVLGNSAGSYFAAVCIALGLGPLLQRSELFFSAIKFAGAAYLVWLGVQAIRHSAASSLTSAASATPPDTWRAVRTGVVVGVTNPKVFIIFAAILPQFVNRDAGHVSRQMLVLALVPLTVGLVTDTAWALAAGRARVWLSSTPGRARAITRLGGLSMIGLDASVAMTGRSD</sequence>
<accession>A0ABU2JHS9</accession>
<dbReference type="Pfam" id="PF01810">
    <property type="entry name" value="LysE"/>
    <property type="match status" value="1"/>
</dbReference>
<comment type="caution">
    <text evidence="7">The sequence shown here is derived from an EMBL/GenBank/DDBJ whole genome shotgun (WGS) entry which is preliminary data.</text>
</comment>
<dbReference type="PIRSF" id="PIRSF006324">
    <property type="entry name" value="LeuE"/>
    <property type="match status" value="1"/>
</dbReference>
<keyword evidence="3 6" id="KW-0812">Transmembrane</keyword>
<keyword evidence="8" id="KW-1185">Reference proteome</keyword>
<feature type="transmembrane region" description="Helical" evidence="6">
    <location>
        <begin position="41"/>
        <end position="65"/>
    </location>
</feature>
<evidence type="ECO:0000313" key="7">
    <source>
        <dbReference type="EMBL" id="MDT0264537.1"/>
    </source>
</evidence>
<feature type="transmembrane region" description="Helical" evidence="6">
    <location>
        <begin position="119"/>
        <end position="140"/>
    </location>
</feature>
<reference evidence="8" key="1">
    <citation type="submission" date="2023-07" db="EMBL/GenBank/DDBJ databases">
        <title>30 novel species of actinomycetes from the DSMZ collection.</title>
        <authorList>
            <person name="Nouioui I."/>
        </authorList>
    </citation>
    <scope>NUCLEOTIDE SEQUENCE [LARGE SCALE GENOMIC DNA]</scope>
    <source>
        <strain evidence="8">DSM 44399</strain>
    </source>
</reference>
<dbReference type="EMBL" id="JAVREH010000147">
    <property type="protein sequence ID" value="MDT0264537.1"/>
    <property type="molecule type" value="Genomic_DNA"/>
</dbReference>
<dbReference type="PANTHER" id="PTHR30086">
    <property type="entry name" value="ARGININE EXPORTER PROTEIN ARGO"/>
    <property type="match status" value="1"/>
</dbReference>
<keyword evidence="4 6" id="KW-1133">Transmembrane helix</keyword>
<comment type="subcellular location">
    <subcellularLocation>
        <location evidence="1">Cell membrane</location>
        <topology evidence="1">Multi-pass membrane protein</topology>
    </subcellularLocation>
</comment>
<gene>
    <name evidence="7" type="ORF">RM423_24620</name>
</gene>
<evidence type="ECO:0000256" key="4">
    <source>
        <dbReference type="ARBA" id="ARBA00022989"/>
    </source>
</evidence>
<feature type="transmembrane region" description="Helical" evidence="6">
    <location>
        <begin position="152"/>
        <end position="172"/>
    </location>
</feature>
<dbReference type="RefSeq" id="WP_311425671.1">
    <property type="nucleotide sequence ID" value="NZ_JAVREH010000147.1"/>
</dbReference>
<evidence type="ECO:0000256" key="3">
    <source>
        <dbReference type="ARBA" id="ARBA00022692"/>
    </source>
</evidence>
<evidence type="ECO:0000256" key="1">
    <source>
        <dbReference type="ARBA" id="ARBA00004651"/>
    </source>
</evidence>
<dbReference type="InterPro" id="IPR001123">
    <property type="entry name" value="LeuE-type"/>
</dbReference>
<evidence type="ECO:0000256" key="5">
    <source>
        <dbReference type="ARBA" id="ARBA00023136"/>
    </source>
</evidence>
<feature type="transmembrane region" description="Helical" evidence="6">
    <location>
        <begin position="6"/>
        <end position="29"/>
    </location>
</feature>
<evidence type="ECO:0000256" key="6">
    <source>
        <dbReference type="SAM" id="Phobius"/>
    </source>
</evidence>
<evidence type="ECO:0000256" key="2">
    <source>
        <dbReference type="ARBA" id="ARBA00022475"/>
    </source>
</evidence>
<name>A0ABU2JHS9_9ACTN</name>
<keyword evidence="5 6" id="KW-0472">Membrane</keyword>
<dbReference type="Proteomes" id="UP001183176">
    <property type="component" value="Unassembled WGS sequence"/>
</dbReference>
<feature type="transmembrane region" description="Helical" evidence="6">
    <location>
        <begin position="71"/>
        <end position="89"/>
    </location>
</feature>
<organism evidence="7 8">
    <name type="scientific">Jatrophihabitans lederbergiae</name>
    <dbReference type="NCBI Taxonomy" id="3075547"/>
    <lineage>
        <taxon>Bacteria</taxon>
        <taxon>Bacillati</taxon>
        <taxon>Actinomycetota</taxon>
        <taxon>Actinomycetes</taxon>
        <taxon>Jatrophihabitantales</taxon>
        <taxon>Jatrophihabitantaceae</taxon>
        <taxon>Jatrophihabitans</taxon>
    </lineage>
</organism>
<protein>
    <submittedName>
        <fullName evidence="7">LysE family translocator</fullName>
    </submittedName>
</protein>
<dbReference type="PANTHER" id="PTHR30086:SF20">
    <property type="entry name" value="ARGININE EXPORTER PROTEIN ARGO-RELATED"/>
    <property type="match status" value="1"/>
</dbReference>
<proteinExistence type="predicted"/>
<evidence type="ECO:0000313" key="8">
    <source>
        <dbReference type="Proteomes" id="UP001183176"/>
    </source>
</evidence>